<evidence type="ECO:0000256" key="1">
    <source>
        <dbReference type="ARBA" id="ARBA00022679"/>
    </source>
</evidence>
<feature type="compositionally biased region" description="Pro residues" evidence="5">
    <location>
        <begin position="353"/>
        <end position="375"/>
    </location>
</feature>
<keyword evidence="6" id="KW-0472">Membrane</keyword>
<dbReference type="GO" id="GO:0005524">
    <property type="term" value="F:ATP binding"/>
    <property type="evidence" value="ECO:0007669"/>
    <property type="project" value="UniProtKB-KW"/>
</dbReference>
<name>A0AAE6FXV8_MYXXA</name>
<feature type="transmembrane region" description="Helical" evidence="6">
    <location>
        <begin position="605"/>
        <end position="627"/>
    </location>
</feature>
<dbReference type="PROSITE" id="PS50011">
    <property type="entry name" value="PROTEIN_KINASE_DOM"/>
    <property type="match status" value="1"/>
</dbReference>
<dbReference type="Pfam" id="PF03781">
    <property type="entry name" value="FGE-sulfatase"/>
    <property type="match status" value="1"/>
</dbReference>
<proteinExistence type="predicted"/>
<dbReference type="InterPro" id="IPR000719">
    <property type="entry name" value="Prot_kinase_dom"/>
</dbReference>
<keyword evidence="6" id="KW-0812">Transmembrane</keyword>
<organism evidence="8 9">
    <name type="scientific">Myxococcus xanthus</name>
    <dbReference type="NCBI Taxonomy" id="34"/>
    <lineage>
        <taxon>Bacteria</taxon>
        <taxon>Pseudomonadati</taxon>
        <taxon>Myxococcota</taxon>
        <taxon>Myxococcia</taxon>
        <taxon>Myxococcales</taxon>
        <taxon>Cystobacterineae</taxon>
        <taxon>Myxococcaceae</taxon>
        <taxon>Myxococcus</taxon>
    </lineage>
</organism>
<dbReference type="Proteomes" id="UP000320179">
    <property type="component" value="Chromosome"/>
</dbReference>
<feature type="region of interest" description="Disordered" evidence="5">
    <location>
        <begin position="420"/>
        <end position="598"/>
    </location>
</feature>
<reference evidence="8 9" key="1">
    <citation type="journal article" date="2019" name="Science">
        <title>Social genes are selection hotspots in kin groups of a soil microbe.</title>
        <authorList>
            <person name="Wielgoss S."/>
            <person name="Wolfensberger R."/>
            <person name="Sun L."/>
            <person name="Fiegna F."/>
            <person name="Velicer G.J."/>
        </authorList>
    </citation>
    <scope>NUCLEOTIDE SEQUENCE [LARGE SCALE GENOMIC DNA]</scope>
    <source>
        <strain evidence="8 9">MC3.5.9c15</strain>
    </source>
</reference>
<evidence type="ECO:0000256" key="6">
    <source>
        <dbReference type="SAM" id="Phobius"/>
    </source>
</evidence>
<dbReference type="AlphaFoldDB" id="A0AAE6FXV8"/>
<feature type="compositionally biased region" description="Basic and acidic residues" evidence="5">
    <location>
        <begin position="518"/>
        <end position="561"/>
    </location>
</feature>
<dbReference type="Gene3D" id="3.30.200.20">
    <property type="entry name" value="Phosphorylase Kinase, domain 1"/>
    <property type="match status" value="1"/>
</dbReference>
<protein>
    <submittedName>
        <fullName evidence="8">Protein kinase</fullName>
    </submittedName>
</protein>
<keyword evidence="3 8" id="KW-0418">Kinase</keyword>
<dbReference type="InterPro" id="IPR016187">
    <property type="entry name" value="CTDL_fold"/>
</dbReference>
<evidence type="ECO:0000256" key="3">
    <source>
        <dbReference type="ARBA" id="ARBA00022777"/>
    </source>
</evidence>
<feature type="compositionally biased region" description="Low complexity" evidence="5">
    <location>
        <begin position="454"/>
        <end position="471"/>
    </location>
</feature>
<dbReference type="RefSeq" id="WP_140797765.1">
    <property type="nucleotide sequence ID" value="NZ_CP017173.1"/>
</dbReference>
<dbReference type="Gene3D" id="1.10.510.10">
    <property type="entry name" value="Transferase(Phosphotransferase) domain 1"/>
    <property type="match status" value="1"/>
</dbReference>
<gene>
    <name evidence="8" type="ORF">BHS09_09895</name>
</gene>
<dbReference type="InterPro" id="IPR005532">
    <property type="entry name" value="SUMF_dom"/>
</dbReference>
<evidence type="ECO:0000259" key="7">
    <source>
        <dbReference type="PROSITE" id="PS50011"/>
    </source>
</evidence>
<dbReference type="InterPro" id="IPR042095">
    <property type="entry name" value="SUMF_sf"/>
</dbReference>
<feature type="domain" description="Protein kinase" evidence="7">
    <location>
        <begin position="55"/>
        <end position="301"/>
    </location>
</feature>
<evidence type="ECO:0000313" key="8">
    <source>
        <dbReference type="EMBL" id="QDE67278.1"/>
    </source>
</evidence>
<feature type="compositionally biased region" description="Basic and acidic residues" evidence="5">
    <location>
        <begin position="444"/>
        <end position="453"/>
    </location>
</feature>
<dbReference type="InterPro" id="IPR011009">
    <property type="entry name" value="Kinase-like_dom_sf"/>
</dbReference>
<evidence type="ECO:0000256" key="5">
    <source>
        <dbReference type="SAM" id="MobiDB-lite"/>
    </source>
</evidence>
<dbReference type="GO" id="GO:0004674">
    <property type="term" value="F:protein serine/threonine kinase activity"/>
    <property type="evidence" value="ECO:0007669"/>
    <property type="project" value="TreeGrafter"/>
</dbReference>
<dbReference type="SUPFAM" id="SSF56112">
    <property type="entry name" value="Protein kinase-like (PK-like)"/>
    <property type="match status" value="1"/>
</dbReference>
<evidence type="ECO:0000256" key="4">
    <source>
        <dbReference type="ARBA" id="ARBA00022840"/>
    </source>
</evidence>
<feature type="region of interest" description="Disordered" evidence="5">
    <location>
        <begin position="315"/>
        <end position="378"/>
    </location>
</feature>
<dbReference type="CDD" id="cd14014">
    <property type="entry name" value="STKc_PknB_like"/>
    <property type="match status" value="1"/>
</dbReference>
<keyword evidence="4" id="KW-0067">ATP-binding</keyword>
<accession>A0AAE6FXV8</accession>
<dbReference type="Gene3D" id="3.90.1580.10">
    <property type="entry name" value="paralog of FGE (formylglycine-generating enzyme)"/>
    <property type="match status" value="2"/>
</dbReference>
<dbReference type="PANTHER" id="PTHR43289:SF6">
    <property type="entry name" value="SERINE_THREONINE-PROTEIN KINASE NEKL-3"/>
    <property type="match status" value="1"/>
</dbReference>
<evidence type="ECO:0000256" key="2">
    <source>
        <dbReference type="ARBA" id="ARBA00022741"/>
    </source>
</evidence>
<keyword evidence="1" id="KW-0808">Transferase</keyword>
<dbReference type="PANTHER" id="PTHR43289">
    <property type="entry name" value="MITOGEN-ACTIVATED PROTEIN KINASE KINASE KINASE 20-RELATED"/>
    <property type="match status" value="1"/>
</dbReference>
<dbReference type="EMBL" id="CP017174">
    <property type="protein sequence ID" value="QDE67278.1"/>
    <property type="molecule type" value="Genomic_DNA"/>
</dbReference>
<evidence type="ECO:0000313" key="9">
    <source>
        <dbReference type="Proteomes" id="UP000320179"/>
    </source>
</evidence>
<feature type="region of interest" description="Disordered" evidence="5">
    <location>
        <begin position="24"/>
        <end position="45"/>
    </location>
</feature>
<feature type="compositionally biased region" description="Low complexity" evidence="5">
    <location>
        <begin position="420"/>
        <end position="442"/>
    </location>
</feature>
<dbReference type="SMART" id="SM00220">
    <property type="entry name" value="S_TKc"/>
    <property type="match status" value="1"/>
</dbReference>
<dbReference type="Pfam" id="PF00069">
    <property type="entry name" value="Pkinase"/>
    <property type="match status" value="1"/>
</dbReference>
<keyword evidence="2" id="KW-0547">Nucleotide-binding</keyword>
<keyword evidence="6" id="KW-1133">Transmembrane helix</keyword>
<dbReference type="SUPFAM" id="SSF56436">
    <property type="entry name" value="C-type lectin-like"/>
    <property type="match status" value="1"/>
</dbReference>
<sequence>MLCYRCGSLVPASQDTCPTCGLKHDASARPPAGAARRRGADGAPYKPGDVVAGRYAIQEVVGSGPMGFVFRAQDEEIDVEVALKAVHPRLVQQPEERMQFALSMRVAKKLNHPNLLRVYEEGVDGDRPFITMQLLEGMTLRRMMEQRTARGQLFSLKEVEPLLSQMAAALDAAHRFGPHSDLKPENVIVLPDLLKVTDYGLGLAVPHLPFVQAQKGQRADVYIAPEYVGGGELDTRMDVYSLAAIVGEMLTGLVPEDGVIPGLTMHHSDLPTSIEALYRRALNFNPLARPKTAGEFLTEFSNILARTPAAVVSRARSLPAPPGSSAANTARQAARPPPPVPTGMLPAVQVEDLPPPPGVAAPKPPAPIPDLPPPVDATQPLDAASLAAIMGRGKPASAPAPQHLTEQALPFIAPPVAAKAAPSAQGSASRPVSSPPVSSRSAPARKDAEDASERGAASAQESEAALSRSAAPTQVDAPAVTDGRSSAMTLDEAPAVPAPRPAPPTLDAAPAVGRSRSRARDGAQDEASSRSREGGAEDTGSRARGRASEDSGIRTRRRGSEVSDPGARSGAKRSEPSEVSSSRAAPRGAVLTRSATRAAKPQRSMLRLALLVLGCLALGAGGGFLAIKLLQKSGGQGKVPAAGPGGASALAAPVGGCPAGMRLVSGGAFKMGRSDDDALASPDERPVASIQVSSFCVDEYEFPNRAGAMPKVAVAWEEARGTCEREGKRLCTEEEWEKACKGPGNSRFPFGEEQAVGACNTAANPGGLAASGRFERCKSGYAVMDLAGNAAEWTATRVGGQGYALKGGAFEQPDPASRCSARSNGVPTERSNAVGFRCCASVRQ</sequence>